<feature type="transmembrane region" description="Helical" evidence="23">
    <location>
        <begin position="413"/>
        <end position="437"/>
    </location>
</feature>
<evidence type="ECO:0000256" key="4">
    <source>
        <dbReference type="ARBA" id="ARBA00004554"/>
    </source>
</evidence>
<evidence type="ECO:0000256" key="2">
    <source>
        <dbReference type="ARBA" id="ARBA00004424"/>
    </source>
</evidence>
<dbReference type="Gene3D" id="1.20.1250.20">
    <property type="entry name" value="MFS general substrate transporter like domains"/>
    <property type="match status" value="1"/>
</dbReference>
<evidence type="ECO:0000256" key="5">
    <source>
        <dbReference type="ARBA" id="ARBA00022448"/>
    </source>
</evidence>
<organism evidence="24 25">
    <name type="scientific">Acanthaster planci</name>
    <name type="common">Crown-of-thorns starfish</name>
    <dbReference type="NCBI Taxonomy" id="133434"/>
    <lineage>
        <taxon>Eukaryota</taxon>
        <taxon>Metazoa</taxon>
        <taxon>Echinodermata</taxon>
        <taxon>Eleutherozoa</taxon>
        <taxon>Asterozoa</taxon>
        <taxon>Asteroidea</taxon>
        <taxon>Valvatacea</taxon>
        <taxon>Valvatida</taxon>
        <taxon>Acanthasteridae</taxon>
        <taxon>Acanthaster</taxon>
    </lineage>
</organism>
<reference evidence="25" key="1">
    <citation type="submission" date="2025-08" db="UniProtKB">
        <authorList>
            <consortium name="RefSeq"/>
        </authorList>
    </citation>
    <scope>IDENTIFICATION</scope>
</reference>
<dbReference type="RefSeq" id="XP_022094270.1">
    <property type="nucleotide sequence ID" value="XM_022238578.1"/>
</dbReference>
<accession>A0A8B7YP97</accession>
<evidence type="ECO:0000256" key="21">
    <source>
        <dbReference type="ARBA" id="ARBA00047850"/>
    </source>
</evidence>
<dbReference type="OrthoDB" id="3026777at2759"/>
<evidence type="ECO:0000256" key="12">
    <source>
        <dbReference type="ARBA" id="ARBA00022989"/>
    </source>
</evidence>
<keyword evidence="5" id="KW-0813">Transport</keyword>
<comment type="catalytic activity">
    <reaction evidence="21">
        <text>methotrexate(in) + H(+)(in) = methotrexate(out) + H(+)(out)</text>
        <dbReference type="Rhea" id="RHEA:70163"/>
        <dbReference type="ChEBI" id="CHEBI:15378"/>
        <dbReference type="ChEBI" id="CHEBI:50681"/>
    </reaction>
</comment>
<feature type="transmembrane region" description="Helical" evidence="23">
    <location>
        <begin position="37"/>
        <end position="57"/>
    </location>
</feature>
<evidence type="ECO:0000313" key="25">
    <source>
        <dbReference type="RefSeq" id="XP_022094270.1"/>
    </source>
</evidence>
<sequence length="524" mass="55941">MSRFQSEKDHLLTSRDDEGDQVDSEWTGSRLRASKRWITVEPVLMVAFAAVGVHLMISVEYLQSLVARDRAANGSHLNQSCTSNASDPAYQLQQEIQSETSLWAMYLQLCAFGLAALTTPVISAWSDNYGRKVPIFVCCAGILANCAVYLAATSLDLPRYVLFVGEALQGLTGNMVLISPLSLAYIADITREKQRTLRFVVITGTTVLGVACAQFGVGYAVDSFGFAPVYAALCVALGVVLLYIAVPTCLLETRQADRNKETTAEQFGHAFGGIASLFSVKEDKRHIRLILLSAINFTGNFLFQGASALAILYVMAAPICWSAVTVGTYTAVSLTSMCFGTLVGGATLPRCFKEGFVLYICCASYLSYNLITGLVTSTELLFVGAVTGCLRYLQLIVLTAIVSKTVTAGEQGVALGIVTVLGLISLFVAPLVCNATFAATVEFFPGLTFVAMAGASVLPVPLIMILQCMTPTLRKKSIGQDSDKKSSSYGGIDESISALTQATEDDNSITAEAIDAEEAGQSTI</sequence>
<feature type="transmembrane region" description="Helical" evidence="23">
    <location>
        <begin position="103"/>
        <end position="126"/>
    </location>
</feature>
<keyword evidence="24" id="KW-1185">Reference proteome</keyword>
<evidence type="ECO:0000313" key="24">
    <source>
        <dbReference type="Proteomes" id="UP000694845"/>
    </source>
</evidence>
<keyword evidence="7" id="KW-0963">Cytoplasm</keyword>
<dbReference type="SUPFAM" id="SSF103473">
    <property type="entry name" value="MFS general substrate transporter"/>
    <property type="match status" value="1"/>
</dbReference>
<feature type="transmembrane region" description="Helical" evidence="23">
    <location>
        <begin position="381"/>
        <end position="401"/>
    </location>
</feature>
<evidence type="ECO:0000256" key="10">
    <source>
        <dbReference type="ARBA" id="ARBA00022847"/>
    </source>
</evidence>
<dbReference type="AlphaFoldDB" id="A0A8B7YP97"/>
<feature type="compositionally biased region" description="Basic and acidic residues" evidence="22">
    <location>
        <begin position="1"/>
        <end position="16"/>
    </location>
</feature>
<evidence type="ECO:0000256" key="18">
    <source>
        <dbReference type="ARBA" id="ARBA00040650"/>
    </source>
</evidence>
<keyword evidence="12 23" id="KW-1133">Transmembrane helix</keyword>
<feature type="transmembrane region" description="Helical" evidence="23">
    <location>
        <begin position="321"/>
        <end position="344"/>
    </location>
</feature>
<dbReference type="OMA" id="ISIYMAD"/>
<comment type="catalytic activity">
    <reaction evidence="20">
        <text>pemetrexed(in) + H(+)(in) = pemetrexed(out) + H(+)(out)</text>
        <dbReference type="Rhea" id="RHEA:70171"/>
        <dbReference type="ChEBI" id="CHEBI:15378"/>
        <dbReference type="ChEBI" id="CHEBI:63724"/>
    </reaction>
</comment>
<keyword evidence="10" id="KW-0769">Symport</keyword>
<comment type="catalytic activity">
    <reaction evidence="16">
        <text>(6S)-5-methyl-5,6,7,8-tetrahydrofolate(in) + H(+)(in) = (6S)-5-methyl-5,6,7,8-tetrahydrofolate(out) + H(+)(out)</text>
        <dbReference type="Rhea" id="RHEA:70167"/>
        <dbReference type="ChEBI" id="CHEBI:15378"/>
        <dbReference type="ChEBI" id="CHEBI:18608"/>
    </reaction>
</comment>
<dbReference type="KEGG" id="aplc:110981213"/>
<feature type="transmembrane region" description="Helical" evidence="23">
    <location>
        <begin position="133"/>
        <end position="155"/>
    </location>
</feature>
<evidence type="ECO:0000256" key="17">
    <source>
        <dbReference type="ARBA" id="ARBA00036250"/>
    </source>
</evidence>
<evidence type="ECO:0000256" key="16">
    <source>
        <dbReference type="ARBA" id="ARBA00036193"/>
    </source>
</evidence>
<keyword evidence="9" id="KW-0967">Endosome</keyword>
<protein>
    <recommendedName>
        <fullName evidence="18">Proton-coupled folate transporter</fullName>
    </recommendedName>
    <alternativeName>
        <fullName evidence="19">Solute carrier family 46 member 1</fullName>
    </alternativeName>
</protein>
<evidence type="ECO:0000256" key="7">
    <source>
        <dbReference type="ARBA" id="ARBA00022490"/>
    </source>
</evidence>
<feature type="transmembrane region" description="Helical" evidence="23">
    <location>
        <begin position="227"/>
        <end position="251"/>
    </location>
</feature>
<feature type="transmembrane region" description="Helical" evidence="23">
    <location>
        <begin position="289"/>
        <end position="315"/>
    </location>
</feature>
<keyword evidence="14" id="KW-1015">Disulfide bond</keyword>
<dbReference type="Pfam" id="PF07690">
    <property type="entry name" value="MFS_1"/>
    <property type="match status" value="1"/>
</dbReference>
<evidence type="ECO:0000256" key="13">
    <source>
        <dbReference type="ARBA" id="ARBA00023136"/>
    </source>
</evidence>
<evidence type="ECO:0000256" key="15">
    <source>
        <dbReference type="ARBA" id="ARBA00023180"/>
    </source>
</evidence>
<evidence type="ECO:0000256" key="14">
    <source>
        <dbReference type="ARBA" id="ARBA00023157"/>
    </source>
</evidence>
<keyword evidence="11" id="KW-0290">Folate-binding</keyword>
<dbReference type="GO" id="GO:0010008">
    <property type="term" value="C:endosome membrane"/>
    <property type="evidence" value="ECO:0007669"/>
    <property type="project" value="UniProtKB-SubCell"/>
</dbReference>
<dbReference type="InterPro" id="IPR011701">
    <property type="entry name" value="MFS"/>
</dbReference>
<evidence type="ECO:0000256" key="23">
    <source>
        <dbReference type="SAM" id="Phobius"/>
    </source>
</evidence>
<evidence type="ECO:0000256" key="8">
    <source>
        <dbReference type="ARBA" id="ARBA00022692"/>
    </source>
</evidence>
<evidence type="ECO:0000256" key="9">
    <source>
        <dbReference type="ARBA" id="ARBA00022753"/>
    </source>
</evidence>
<feature type="transmembrane region" description="Helical" evidence="23">
    <location>
        <begin position="356"/>
        <end position="375"/>
    </location>
</feature>
<name>A0A8B7YP97_ACAPL</name>
<evidence type="ECO:0000256" key="11">
    <source>
        <dbReference type="ARBA" id="ARBA00022954"/>
    </source>
</evidence>
<dbReference type="PANTHER" id="PTHR23507:SF2">
    <property type="entry name" value="PROTON-COUPLED FOLATE TRANSPORTER"/>
    <property type="match status" value="1"/>
</dbReference>
<dbReference type="GeneID" id="110981213"/>
<dbReference type="GO" id="GO:0005542">
    <property type="term" value="F:folic acid binding"/>
    <property type="evidence" value="ECO:0007669"/>
    <property type="project" value="UniProtKB-KW"/>
</dbReference>
<feature type="region of interest" description="Disordered" evidence="22">
    <location>
        <begin position="1"/>
        <end position="25"/>
    </location>
</feature>
<keyword evidence="8 23" id="KW-0812">Transmembrane</keyword>
<keyword evidence="15" id="KW-0325">Glycoprotein</keyword>
<feature type="transmembrane region" description="Helical" evidence="23">
    <location>
        <begin position="167"/>
        <end position="187"/>
    </location>
</feature>
<keyword evidence="13 23" id="KW-0472">Membrane</keyword>
<dbReference type="Proteomes" id="UP000694845">
    <property type="component" value="Unplaced"/>
</dbReference>
<evidence type="ECO:0000256" key="3">
    <source>
        <dbReference type="ARBA" id="ARBA00004496"/>
    </source>
</evidence>
<evidence type="ECO:0000256" key="6">
    <source>
        <dbReference type="ARBA" id="ARBA00022475"/>
    </source>
</evidence>
<evidence type="ECO:0000256" key="1">
    <source>
        <dbReference type="ARBA" id="ARBA00004337"/>
    </source>
</evidence>
<dbReference type="GO" id="GO:0016323">
    <property type="term" value="C:basolateral plasma membrane"/>
    <property type="evidence" value="ECO:0007669"/>
    <property type="project" value="UniProtKB-SubCell"/>
</dbReference>
<evidence type="ECO:0000256" key="19">
    <source>
        <dbReference type="ARBA" id="ARBA00042514"/>
    </source>
</evidence>
<dbReference type="PANTHER" id="PTHR23507">
    <property type="entry name" value="ZGC:174356"/>
    <property type="match status" value="1"/>
</dbReference>
<evidence type="ECO:0000256" key="22">
    <source>
        <dbReference type="SAM" id="MobiDB-lite"/>
    </source>
</evidence>
<feature type="transmembrane region" description="Helical" evidence="23">
    <location>
        <begin position="199"/>
        <end position="221"/>
    </location>
</feature>
<dbReference type="InterPro" id="IPR036259">
    <property type="entry name" value="MFS_trans_sf"/>
</dbReference>
<feature type="transmembrane region" description="Helical" evidence="23">
    <location>
        <begin position="443"/>
        <end position="466"/>
    </location>
</feature>
<comment type="subcellular location">
    <subcellularLocation>
        <location evidence="2">Apical cell membrane</location>
        <topology evidence="2">Multi-pass membrane protein</topology>
    </subcellularLocation>
    <subcellularLocation>
        <location evidence="4">Basolateral cell membrane</location>
        <topology evidence="4">Multi-pass membrane protein</topology>
    </subcellularLocation>
    <subcellularLocation>
        <location evidence="3">Cytoplasm</location>
    </subcellularLocation>
    <subcellularLocation>
        <location evidence="1">Endosome membrane</location>
        <topology evidence="1">Multi-pass membrane protein</topology>
    </subcellularLocation>
</comment>
<dbReference type="GO" id="GO:0016324">
    <property type="term" value="C:apical plasma membrane"/>
    <property type="evidence" value="ECO:0007669"/>
    <property type="project" value="UniProtKB-SubCell"/>
</dbReference>
<proteinExistence type="predicted"/>
<keyword evidence="6" id="KW-1003">Cell membrane</keyword>
<comment type="catalytic activity">
    <reaction evidence="17">
        <text>folate(in) + H(+)(in) = folate(out) + H(+)(out)</text>
        <dbReference type="Rhea" id="RHEA:70159"/>
        <dbReference type="ChEBI" id="CHEBI:15378"/>
        <dbReference type="ChEBI" id="CHEBI:62501"/>
    </reaction>
</comment>
<evidence type="ECO:0000256" key="20">
    <source>
        <dbReference type="ARBA" id="ARBA00047769"/>
    </source>
</evidence>
<gene>
    <name evidence="25" type="primary">LOC110981213</name>
</gene>
<dbReference type="GO" id="GO:0015293">
    <property type="term" value="F:symporter activity"/>
    <property type="evidence" value="ECO:0007669"/>
    <property type="project" value="UniProtKB-KW"/>
</dbReference>